<proteinExistence type="predicted"/>
<sequence length="147" mass="17020">MWNEMVNSYCNEGNIHRSEMNKSNRSRHRYPSYHGTKSSSTQPPGCEIDRKYPSLIENFKDRYSNNGKMPLSELAQQQYDEMIDLLSRQEGATGPLSEKQIMDQVLGIRHRFNMGRRHIVPSLARYSSSSTILVNLPHHPPFTPKNK</sequence>
<gene>
    <name evidence="2" type="ORF">QVD17_39397</name>
</gene>
<dbReference type="AlphaFoldDB" id="A0AAD8JTY9"/>
<feature type="region of interest" description="Disordered" evidence="1">
    <location>
        <begin position="16"/>
        <end position="47"/>
    </location>
</feature>
<evidence type="ECO:0000313" key="2">
    <source>
        <dbReference type="EMBL" id="KAK1407770.1"/>
    </source>
</evidence>
<dbReference type="EMBL" id="JAUHHV010000011">
    <property type="protein sequence ID" value="KAK1407770.1"/>
    <property type="molecule type" value="Genomic_DNA"/>
</dbReference>
<evidence type="ECO:0000256" key="1">
    <source>
        <dbReference type="SAM" id="MobiDB-lite"/>
    </source>
</evidence>
<comment type="caution">
    <text evidence="2">The sequence shown here is derived from an EMBL/GenBank/DDBJ whole genome shotgun (WGS) entry which is preliminary data.</text>
</comment>
<evidence type="ECO:0000313" key="3">
    <source>
        <dbReference type="Proteomes" id="UP001229421"/>
    </source>
</evidence>
<organism evidence="2 3">
    <name type="scientific">Tagetes erecta</name>
    <name type="common">African marigold</name>
    <dbReference type="NCBI Taxonomy" id="13708"/>
    <lineage>
        <taxon>Eukaryota</taxon>
        <taxon>Viridiplantae</taxon>
        <taxon>Streptophyta</taxon>
        <taxon>Embryophyta</taxon>
        <taxon>Tracheophyta</taxon>
        <taxon>Spermatophyta</taxon>
        <taxon>Magnoliopsida</taxon>
        <taxon>eudicotyledons</taxon>
        <taxon>Gunneridae</taxon>
        <taxon>Pentapetalae</taxon>
        <taxon>asterids</taxon>
        <taxon>campanulids</taxon>
        <taxon>Asterales</taxon>
        <taxon>Asteraceae</taxon>
        <taxon>Asteroideae</taxon>
        <taxon>Heliantheae alliance</taxon>
        <taxon>Tageteae</taxon>
        <taxon>Tagetes</taxon>
    </lineage>
</organism>
<dbReference type="Proteomes" id="UP001229421">
    <property type="component" value="Unassembled WGS sequence"/>
</dbReference>
<reference evidence="2" key="1">
    <citation type="journal article" date="2023" name="bioRxiv">
        <title>Improved chromosome-level genome assembly for marigold (Tagetes erecta).</title>
        <authorList>
            <person name="Jiang F."/>
            <person name="Yuan L."/>
            <person name="Wang S."/>
            <person name="Wang H."/>
            <person name="Xu D."/>
            <person name="Wang A."/>
            <person name="Fan W."/>
        </authorList>
    </citation>
    <scope>NUCLEOTIDE SEQUENCE</scope>
    <source>
        <strain evidence="2">WSJ</strain>
        <tissue evidence="2">Leaf</tissue>
    </source>
</reference>
<protein>
    <submittedName>
        <fullName evidence="2">Uncharacterized protein</fullName>
    </submittedName>
</protein>
<name>A0AAD8JTY9_TARER</name>
<keyword evidence="3" id="KW-1185">Reference proteome</keyword>
<accession>A0AAD8JTY9</accession>